<dbReference type="Gene3D" id="3.30.1120.10">
    <property type="match status" value="1"/>
</dbReference>
<feature type="domain" description="Sulfatase N-terminal" evidence="4">
    <location>
        <begin position="19"/>
        <end position="116"/>
    </location>
</feature>
<evidence type="ECO:0000256" key="3">
    <source>
        <dbReference type="ARBA" id="ARBA00022801"/>
    </source>
</evidence>
<reference evidence="5 6" key="1">
    <citation type="submission" date="2021-04" db="EMBL/GenBank/DDBJ databases">
        <authorList>
            <person name="Bliznina A."/>
        </authorList>
    </citation>
    <scope>NUCLEOTIDE SEQUENCE [LARGE SCALE GENOMIC DNA]</scope>
</reference>
<evidence type="ECO:0000313" key="6">
    <source>
        <dbReference type="Proteomes" id="UP001158576"/>
    </source>
</evidence>
<dbReference type="Pfam" id="PF00884">
    <property type="entry name" value="Sulfatase"/>
    <property type="match status" value="2"/>
</dbReference>
<evidence type="ECO:0000256" key="2">
    <source>
        <dbReference type="ARBA" id="ARBA00008779"/>
    </source>
</evidence>
<sequence>MKLAKYFSLFSNIFCDERPNVIILIADDFGVGDFRVNQARGKVPTPNIDRLGTEGVNFKDAHAGSARCGPSRYMLMTGRYSMQQGKNRILKAGREPHLGQMFKKAGYTTGIFGKSQPLKTETLNMDQTPEERAEQRRKVLEWKKISYKNPQSRTPGDEKRLYQVPGNYTKPVSEVKDFDYDYSFTSGSPCCQPNGYFENGLQTEPFTEWAIQRTFPEGSIRNDTARINREEFGVGAYVAAPWFEEETFGEVLMGNYPRSMVAQKNYDSRTMDEVVSNKLFDFIRSQEASTTPFFTYYGMRSGHRPFNSPLRFRNTTEAGVVGDMIAEADDIVGNLFKTLEETGKIHNTLILLMSDNGADHSSEFNRILYNHTQNAIDLGGEHWQLKGFKNYNWEGGHRLPFMWWYPKQFPAKTVEDKVVSYVDVFRTLSDIINYSPSCNEGPDSRSLLPLLTGASDEIKGPQWIMTHAVYQGIQSIRWNKWKLIPEISEFYNLEQNPDETVNQFEKEWAKPIIARLQNKLDENLRLIEEREEKTDYGRLNLCFPLKWA</sequence>
<evidence type="ECO:0000313" key="5">
    <source>
        <dbReference type="EMBL" id="CAG5103372.1"/>
    </source>
</evidence>
<organism evidence="5 6">
    <name type="scientific">Oikopleura dioica</name>
    <name type="common">Tunicate</name>
    <dbReference type="NCBI Taxonomy" id="34765"/>
    <lineage>
        <taxon>Eukaryota</taxon>
        <taxon>Metazoa</taxon>
        <taxon>Chordata</taxon>
        <taxon>Tunicata</taxon>
        <taxon>Appendicularia</taxon>
        <taxon>Copelata</taxon>
        <taxon>Oikopleuridae</taxon>
        <taxon>Oikopleura</taxon>
    </lineage>
</organism>
<gene>
    <name evidence="5" type="ORF">OKIOD_LOCUS9508</name>
</gene>
<protein>
    <submittedName>
        <fullName evidence="5">Oidioi.mRNA.OKI2018_I69.chr1.g743.t1.cds</fullName>
    </submittedName>
</protein>
<dbReference type="SUPFAM" id="SSF53649">
    <property type="entry name" value="Alkaline phosphatase-like"/>
    <property type="match status" value="1"/>
</dbReference>
<accession>A0ABN7SKT1</accession>
<keyword evidence="3" id="KW-0378">Hydrolase</keyword>
<comment type="similarity">
    <text evidence="2">Belongs to the sulfatase family.</text>
</comment>
<feature type="domain" description="Sulfatase N-terminal" evidence="4">
    <location>
        <begin position="256"/>
        <end position="432"/>
    </location>
</feature>
<dbReference type="Gene3D" id="3.40.720.10">
    <property type="entry name" value="Alkaline Phosphatase, subunit A"/>
    <property type="match status" value="2"/>
</dbReference>
<dbReference type="InterPro" id="IPR050738">
    <property type="entry name" value="Sulfatase"/>
</dbReference>
<name>A0ABN7SKT1_OIKDI</name>
<dbReference type="PANTHER" id="PTHR42693:SF53">
    <property type="entry name" value="ENDO-4-O-SULFATASE"/>
    <property type="match status" value="1"/>
</dbReference>
<evidence type="ECO:0000259" key="4">
    <source>
        <dbReference type="Pfam" id="PF00884"/>
    </source>
</evidence>
<proteinExistence type="inferred from homology"/>
<dbReference type="Proteomes" id="UP001158576">
    <property type="component" value="Chromosome 1"/>
</dbReference>
<dbReference type="EMBL" id="OU015566">
    <property type="protein sequence ID" value="CAG5103372.1"/>
    <property type="molecule type" value="Genomic_DNA"/>
</dbReference>
<keyword evidence="6" id="KW-1185">Reference proteome</keyword>
<comment type="cofactor">
    <cofactor evidence="1">
        <name>Ca(2+)</name>
        <dbReference type="ChEBI" id="CHEBI:29108"/>
    </cofactor>
</comment>
<evidence type="ECO:0000256" key="1">
    <source>
        <dbReference type="ARBA" id="ARBA00001913"/>
    </source>
</evidence>
<dbReference type="InterPro" id="IPR017850">
    <property type="entry name" value="Alkaline_phosphatase_core_sf"/>
</dbReference>
<dbReference type="InterPro" id="IPR000917">
    <property type="entry name" value="Sulfatase_N"/>
</dbReference>
<dbReference type="PANTHER" id="PTHR42693">
    <property type="entry name" value="ARYLSULFATASE FAMILY MEMBER"/>
    <property type="match status" value="1"/>
</dbReference>